<dbReference type="RefSeq" id="WP_309480418.1">
    <property type="nucleotide sequence ID" value="NZ_CP133720.1"/>
</dbReference>
<proteinExistence type="predicted"/>
<organism evidence="1 2">
    <name type="scientific">Undibacterium cyanobacteriorum</name>
    <dbReference type="NCBI Taxonomy" id="3073561"/>
    <lineage>
        <taxon>Bacteria</taxon>
        <taxon>Pseudomonadati</taxon>
        <taxon>Pseudomonadota</taxon>
        <taxon>Betaproteobacteria</taxon>
        <taxon>Burkholderiales</taxon>
        <taxon>Oxalobacteraceae</taxon>
        <taxon>Undibacterium</taxon>
    </lineage>
</organism>
<dbReference type="EMBL" id="CP133720">
    <property type="protein sequence ID" value="WMW78916.1"/>
    <property type="molecule type" value="Genomic_DNA"/>
</dbReference>
<reference evidence="1" key="1">
    <citation type="submission" date="2023-09" db="EMBL/GenBank/DDBJ databases">
        <title>Undibacterium sp. 20NA77.5 isolated from freshwater.</title>
        <authorList>
            <person name="Le V."/>
            <person name="Ko S.-R."/>
            <person name="Ahn C.-Y."/>
            <person name="Oh H.-M."/>
        </authorList>
    </citation>
    <scope>NUCLEOTIDE SEQUENCE</scope>
    <source>
        <strain evidence="1">20NA77.5</strain>
    </source>
</reference>
<accession>A0ABY9RD65</accession>
<evidence type="ECO:0000313" key="1">
    <source>
        <dbReference type="EMBL" id="WMW78916.1"/>
    </source>
</evidence>
<sequence length="164" mass="18209">MPIFLFTWGEVRAQKLIDGNAVGEFEINKPAPKLATNRILLRQIQTNENGDSFILIRARVASSLVEAEVVDDLVWRVSILKPGLMTKDRAQVGTSAYALVKRNPSLMPEVGPGPSLILVPSTPCGLSYVTDYEFKEKEYENLTHEKVLRIIGRSKVTRILAVGC</sequence>
<keyword evidence="2" id="KW-1185">Reference proteome</keyword>
<gene>
    <name evidence="1" type="ORF">RF679_09575</name>
</gene>
<name>A0ABY9RD65_9BURK</name>
<evidence type="ECO:0000313" key="2">
    <source>
        <dbReference type="Proteomes" id="UP001181355"/>
    </source>
</evidence>
<protein>
    <submittedName>
        <fullName evidence="1">Uncharacterized protein</fullName>
    </submittedName>
</protein>
<dbReference type="Proteomes" id="UP001181355">
    <property type="component" value="Chromosome"/>
</dbReference>